<dbReference type="AlphaFoldDB" id="A0A0B7GT74"/>
<evidence type="ECO:0000313" key="5">
    <source>
        <dbReference type="Proteomes" id="UP000323594"/>
    </source>
</evidence>
<evidence type="ECO:0000313" key="4">
    <source>
        <dbReference type="Proteomes" id="UP000042527"/>
    </source>
</evidence>
<proteinExistence type="predicted"/>
<keyword evidence="1" id="KW-0472">Membrane</keyword>
<dbReference type="OrthoDB" id="361897at2"/>
<gene>
    <name evidence="3" type="ORF">FUT82_13680</name>
    <name evidence="2" type="ORF">TPHV1_100042</name>
</gene>
<feature type="transmembrane region" description="Helical" evidence="1">
    <location>
        <begin position="6"/>
        <end position="26"/>
    </location>
</feature>
<evidence type="ECO:0000313" key="2">
    <source>
        <dbReference type="EMBL" id="CEM60722.1"/>
    </source>
</evidence>
<name>A0A0B7GT74_TREPH</name>
<keyword evidence="1" id="KW-0812">Transmembrane</keyword>
<dbReference type="Proteomes" id="UP000042527">
    <property type="component" value="Unassembled WGS sequence"/>
</dbReference>
<protein>
    <submittedName>
        <fullName evidence="2">Uncharacterized protein</fullName>
    </submittedName>
</protein>
<keyword evidence="1" id="KW-1133">Transmembrane helix</keyword>
<dbReference type="EMBL" id="CP042817">
    <property type="protein sequence ID" value="QEJ98939.1"/>
    <property type="molecule type" value="Genomic_DNA"/>
</dbReference>
<evidence type="ECO:0000313" key="3">
    <source>
        <dbReference type="EMBL" id="QEJ98939.1"/>
    </source>
</evidence>
<evidence type="ECO:0000256" key="1">
    <source>
        <dbReference type="SAM" id="Phobius"/>
    </source>
</evidence>
<reference evidence="4" key="2">
    <citation type="submission" date="2015-01" db="EMBL/GenBank/DDBJ databases">
        <authorList>
            <person name="Manzoor Shahid"/>
            <person name="Zubair Saima"/>
        </authorList>
    </citation>
    <scope>NUCLEOTIDE SEQUENCE [LARGE SCALE GENOMIC DNA]</scope>
    <source>
        <strain evidence="4">V1</strain>
    </source>
</reference>
<dbReference type="Proteomes" id="UP000323594">
    <property type="component" value="Chromosome"/>
</dbReference>
<organism evidence="2 4">
    <name type="scientific">Treponema phagedenis</name>
    <dbReference type="NCBI Taxonomy" id="162"/>
    <lineage>
        <taxon>Bacteria</taxon>
        <taxon>Pseudomonadati</taxon>
        <taxon>Spirochaetota</taxon>
        <taxon>Spirochaetia</taxon>
        <taxon>Spirochaetales</taxon>
        <taxon>Treponemataceae</taxon>
        <taxon>Treponema</taxon>
    </lineage>
</organism>
<reference evidence="2" key="1">
    <citation type="submission" date="2015-01" db="EMBL/GenBank/DDBJ databases">
        <authorList>
            <person name="Xiang T."/>
            <person name="Song Y."/>
            <person name="Huang L."/>
            <person name="Wang B."/>
            <person name="Wu P."/>
        </authorList>
    </citation>
    <scope>NUCLEOTIDE SEQUENCE [LARGE SCALE GENOMIC DNA]</scope>
    <source>
        <strain evidence="2">V1</strain>
    </source>
</reference>
<dbReference type="EMBL" id="CDNC01000002">
    <property type="protein sequence ID" value="CEM60722.1"/>
    <property type="molecule type" value="Genomic_DNA"/>
</dbReference>
<accession>A0A0B7GT74</accession>
<dbReference type="RefSeq" id="WP_081718791.1">
    <property type="nucleotide sequence ID" value="NZ_CP031394.1"/>
</dbReference>
<reference evidence="3 5" key="3">
    <citation type="submission" date="2019-08" db="EMBL/GenBank/DDBJ databases">
        <authorList>
            <person name="Kuhnert P."/>
        </authorList>
    </citation>
    <scope>NUCLEOTIDE SEQUENCE [LARGE SCALE GENOMIC DNA]</scope>
    <source>
        <strain evidence="3 5">B36.5</strain>
    </source>
</reference>
<sequence length="135" mass="15290">MITSPFSWLILTFVGIFLLVIGYAVFSMFTKKAGQEKIPEYGKAGDPGFCPVCGKKLKKNERVQSAVYSDSDDKLCYIYGCPHCYPHTESNVERSCPVCHKKLGGESYLIARLFERKDESKHIHILGCPDCRFKK</sequence>
<keyword evidence="4" id="KW-1185">Reference proteome</keyword>